<accession>A0A1L9S7X9</accession>
<protein>
    <recommendedName>
        <fullName evidence="1">DUF7924 domain-containing protein</fullName>
    </recommendedName>
</protein>
<evidence type="ECO:0000259" key="1">
    <source>
        <dbReference type="Pfam" id="PF25545"/>
    </source>
</evidence>
<name>A0A1L9S7X9_9EURO</name>
<reference evidence="3" key="1">
    <citation type="journal article" date="2017" name="Genome Biol.">
        <title>Comparative genomics reveals high biological diversity and specific adaptations in the industrially and medically important fungal genus Aspergillus.</title>
        <authorList>
            <person name="de Vries R.P."/>
            <person name="Riley R."/>
            <person name="Wiebenga A."/>
            <person name="Aguilar-Osorio G."/>
            <person name="Amillis S."/>
            <person name="Uchima C.A."/>
            <person name="Anderluh G."/>
            <person name="Asadollahi M."/>
            <person name="Askin M."/>
            <person name="Barry K."/>
            <person name="Battaglia E."/>
            <person name="Bayram O."/>
            <person name="Benocci T."/>
            <person name="Braus-Stromeyer S.A."/>
            <person name="Caldana C."/>
            <person name="Canovas D."/>
            <person name="Cerqueira G.C."/>
            <person name="Chen F."/>
            <person name="Chen W."/>
            <person name="Choi C."/>
            <person name="Clum A."/>
            <person name="Dos Santos R.A."/>
            <person name="Damasio A.R."/>
            <person name="Diallinas G."/>
            <person name="Emri T."/>
            <person name="Fekete E."/>
            <person name="Flipphi M."/>
            <person name="Freyberg S."/>
            <person name="Gallo A."/>
            <person name="Gournas C."/>
            <person name="Habgood R."/>
            <person name="Hainaut M."/>
            <person name="Harispe M.L."/>
            <person name="Henrissat B."/>
            <person name="Hilden K.S."/>
            <person name="Hope R."/>
            <person name="Hossain A."/>
            <person name="Karabika E."/>
            <person name="Karaffa L."/>
            <person name="Karanyi Z."/>
            <person name="Krasevec N."/>
            <person name="Kuo A."/>
            <person name="Kusch H."/>
            <person name="LaButti K."/>
            <person name="Lagendijk E.L."/>
            <person name="Lapidus A."/>
            <person name="Levasseur A."/>
            <person name="Lindquist E."/>
            <person name="Lipzen A."/>
            <person name="Logrieco A.F."/>
            <person name="MacCabe A."/>
            <person name="Maekelae M.R."/>
            <person name="Malavazi I."/>
            <person name="Melin P."/>
            <person name="Meyer V."/>
            <person name="Mielnichuk N."/>
            <person name="Miskei M."/>
            <person name="Molnar A.P."/>
            <person name="Mule G."/>
            <person name="Ngan C.Y."/>
            <person name="Orejas M."/>
            <person name="Orosz E."/>
            <person name="Ouedraogo J.P."/>
            <person name="Overkamp K.M."/>
            <person name="Park H.-S."/>
            <person name="Perrone G."/>
            <person name="Piumi F."/>
            <person name="Punt P.J."/>
            <person name="Ram A.F."/>
            <person name="Ramon A."/>
            <person name="Rauscher S."/>
            <person name="Record E."/>
            <person name="Riano-Pachon D.M."/>
            <person name="Robert V."/>
            <person name="Roehrig J."/>
            <person name="Ruller R."/>
            <person name="Salamov A."/>
            <person name="Salih N.S."/>
            <person name="Samson R.A."/>
            <person name="Sandor E."/>
            <person name="Sanguinetti M."/>
            <person name="Schuetze T."/>
            <person name="Sepcic K."/>
            <person name="Shelest E."/>
            <person name="Sherlock G."/>
            <person name="Sophianopoulou V."/>
            <person name="Squina F.M."/>
            <person name="Sun H."/>
            <person name="Susca A."/>
            <person name="Todd R.B."/>
            <person name="Tsang A."/>
            <person name="Unkles S.E."/>
            <person name="van de Wiele N."/>
            <person name="van Rossen-Uffink D."/>
            <person name="Oliveira J.V."/>
            <person name="Vesth T.C."/>
            <person name="Visser J."/>
            <person name="Yu J.-H."/>
            <person name="Zhou M."/>
            <person name="Andersen M.R."/>
            <person name="Archer D.B."/>
            <person name="Baker S.E."/>
            <person name="Benoit I."/>
            <person name="Brakhage A.A."/>
            <person name="Braus G.H."/>
            <person name="Fischer R."/>
            <person name="Frisvad J.C."/>
            <person name="Goldman G.H."/>
            <person name="Houbraken J."/>
            <person name="Oakley B."/>
            <person name="Pocsi I."/>
            <person name="Scazzocchio C."/>
            <person name="Seiboth B."/>
            <person name="vanKuyk P.A."/>
            <person name="Wortman J."/>
            <person name="Dyer P.S."/>
            <person name="Grigoriev I.V."/>
        </authorList>
    </citation>
    <scope>NUCLEOTIDE SEQUENCE [LARGE SCALE GENOMIC DNA]</scope>
    <source>
        <strain evidence="3">CBS 506.65</strain>
    </source>
</reference>
<gene>
    <name evidence="2" type="ORF">ASPZODRAFT_146276</name>
</gene>
<dbReference type="GeneID" id="34611633"/>
<keyword evidence="3" id="KW-1185">Reference proteome</keyword>
<evidence type="ECO:0000313" key="2">
    <source>
        <dbReference type="EMBL" id="OJJ43255.1"/>
    </source>
</evidence>
<dbReference type="InterPro" id="IPR057684">
    <property type="entry name" value="DUF7924"/>
</dbReference>
<dbReference type="Pfam" id="PF25545">
    <property type="entry name" value="DUF7924"/>
    <property type="match status" value="1"/>
</dbReference>
<dbReference type="EMBL" id="KV878353">
    <property type="protein sequence ID" value="OJJ43255.1"/>
    <property type="molecule type" value="Genomic_DNA"/>
</dbReference>
<dbReference type="VEuPathDB" id="FungiDB:ASPZODRAFT_146276"/>
<proteinExistence type="predicted"/>
<dbReference type="Proteomes" id="UP000184188">
    <property type="component" value="Unassembled WGS sequence"/>
</dbReference>
<feature type="domain" description="DUF7924" evidence="1">
    <location>
        <begin position="174"/>
        <end position="358"/>
    </location>
</feature>
<organism evidence="2 3">
    <name type="scientific">Penicilliopsis zonata CBS 506.65</name>
    <dbReference type="NCBI Taxonomy" id="1073090"/>
    <lineage>
        <taxon>Eukaryota</taxon>
        <taxon>Fungi</taxon>
        <taxon>Dikarya</taxon>
        <taxon>Ascomycota</taxon>
        <taxon>Pezizomycotina</taxon>
        <taxon>Eurotiomycetes</taxon>
        <taxon>Eurotiomycetidae</taxon>
        <taxon>Eurotiales</taxon>
        <taxon>Aspergillaceae</taxon>
        <taxon>Penicilliopsis</taxon>
    </lineage>
</organism>
<sequence length="364" mass="40999">MSSSPETPFSKMDSLFPRKRRRPSFELLFKDNKEMDPMEVRIYMTCGDRQQVIDGAEDDQLIEAPSSQSMPGDGGIYKEPEPVDSLSARHTITPNSPKYVPALVNRRIYPVTTLPPRNWVELESSLKEDQPAAEPQEESVLILEETAKRVTSVGLVSHLMLPMIINLKAILYQENVRMAIQAVWKTDISFVTTGLPTFDIADPSPTLTVGYNLKHVKLPSKVMDILGSSVRPVACDNSLIVPCFTLEVDEVPEVAERKNLLNAAIMLRALRCLRTYAGISETTVRQTFDWQATVLTATLSRNMLGLHCHYTTTNTVGAVEYHAKTVKKWPVQATTAREGIKYVRNAVSWAMRHNWQWIPKDLES</sequence>
<dbReference type="AlphaFoldDB" id="A0A1L9S7X9"/>
<evidence type="ECO:0000313" key="3">
    <source>
        <dbReference type="Proteomes" id="UP000184188"/>
    </source>
</evidence>
<dbReference type="RefSeq" id="XP_022577765.1">
    <property type="nucleotide sequence ID" value="XM_022725168.1"/>
</dbReference>